<name>A0A6A6FA32_9PEZI</name>
<sequence>MSARYVSSSLLNNVKSKSGKQVALEVVDKTTSWSRPSGFPSEGVKQEFVKIAENNTEKFKPEVVKIAMKREG</sequence>
<evidence type="ECO:0000313" key="1">
    <source>
        <dbReference type="EMBL" id="KAF2210262.1"/>
    </source>
</evidence>
<organism evidence="1 2">
    <name type="scientific">Cercospora zeae-maydis SCOH1-5</name>
    <dbReference type="NCBI Taxonomy" id="717836"/>
    <lineage>
        <taxon>Eukaryota</taxon>
        <taxon>Fungi</taxon>
        <taxon>Dikarya</taxon>
        <taxon>Ascomycota</taxon>
        <taxon>Pezizomycotina</taxon>
        <taxon>Dothideomycetes</taxon>
        <taxon>Dothideomycetidae</taxon>
        <taxon>Mycosphaerellales</taxon>
        <taxon>Mycosphaerellaceae</taxon>
        <taxon>Cercospora</taxon>
    </lineage>
</organism>
<dbReference type="Proteomes" id="UP000799539">
    <property type="component" value="Unassembled WGS sequence"/>
</dbReference>
<reference evidence="1" key="1">
    <citation type="journal article" date="2020" name="Stud. Mycol.">
        <title>101 Dothideomycetes genomes: a test case for predicting lifestyles and emergence of pathogens.</title>
        <authorList>
            <person name="Haridas S."/>
            <person name="Albert R."/>
            <person name="Binder M."/>
            <person name="Bloem J."/>
            <person name="Labutti K."/>
            <person name="Salamov A."/>
            <person name="Andreopoulos B."/>
            <person name="Baker S."/>
            <person name="Barry K."/>
            <person name="Bills G."/>
            <person name="Bluhm B."/>
            <person name="Cannon C."/>
            <person name="Castanera R."/>
            <person name="Culley D."/>
            <person name="Daum C."/>
            <person name="Ezra D."/>
            <person name="Gonzalez J."/>
            <person name="Henrissat B."/>
            <person name="Kuo A."/>
            <person name="Liang C."/>
            <person name="Lipzen A."/>
            <person name="Lutzoni F."/>
            <person name="Magnuson J."/>
            <person name="Mondo S."/>
            <person name="Nolan M."/>
            <person name="Ohm R."/>
            <person name="Pangilinan J."/>
            <person name="Park H.-J."/>
            <person name="Ramirez L."/>
            <person name="Alfaro M."/>
            <person name="Sun H."/>
            <person name="Tritt A."/>
            <person name="Yoshinaga Y."/>
            <person name="Zwiers L.-H."/>
            <person name="Turgeon B."/>
            <person name="Goodwin S."/>
            <person name="Spatafora J."/>
            <person name="Crous P."/>
            <person name="Grigoriev I."/>
        </authorList>
    </citation>
    <scope>NUCLEOTIDE SEQUENCE</scope>
    <source>
        <strain evidence="1">SCOH1-5</strain>
    </source>
</reference>
<dbReference type="OrthoDB" id="5235678at2759"/>
<dbReference type="EMBL" id="ML992682">
    <property type="protein sequence ID" value="KAF2210262.1"/>
    <property type="molecule type" value="Genomic_DNA"/>
</dbReference>
<accession>A0A6A6FA32</accession>
<gene>
    <name evidence="1" type="ORF">CERZMDRAFT_99680</name>
</gene>
<evidence type="ECO:0000313" key="2">
    <source>
        <dbReference type="Proteomes" id="UP000799539"/>
    </source>
</evidence>
<protein>
    <submittedName>
        <fullName evidence="1">Uncharacterized protein</fullName>
    </submittedName>
</protein>
<keyword evidence="2" id="KW-1185">Reference proteome</keyword>
<proteinExistence type="predicted"/>
<dbReference type="AlphaFoldDB" id="A0A6A6FA32"/>